<dbReference type="PANTHER" id="PTHR34582:SF6">
    <property type="entry name" value="UPF0702 TRANSMEMBRANE PROTEIN YCAP"/>
    <property type="match status" value="1"/>
</dbReference>
<evidence type="ECO:0000256" key="4">
    <source>
        <dbReference type="ARBA" id="ARBA00022692"/>
    </source>
</evidence>
<evidence type="ECO:0000313" key="11">
    <source>
        <dbReference type="Proteomes" id="UP000051647"/>
    </source>
</evidence>
<proteinExistence type="inferred from homology"/>
<feature type="domain" description="YetF-like N-terminal transmembrane" evidence="9">
    <location>
        <begin position="6"/>
        <end position="80"/>
    </location>
</feature>
<dbReference type="InterPro" id="IPR007353">
    <property type="entry name" value="DUF421"/>
</dbReference>
<accession>A0A0R1SC30</accession>
<dbReference type="Gene3D" id="3.30.240.20">
    <property type="entry name" value="bsu07140 like domains"/>
    <property type="match status" value="2"/>
</dbReference>
<keyword evidence="5 7" id="KW-1133">Transmembrane helix</keyword>
<dbReference type="PANTHER" id="PTHR34582">
    <property type="entry name" value="UPF0702 TRANSMEMBRANE PROTEIN YCAP"/>
    <property type="match status" value="1"/>
</dbReference>
<keyword evidence="11" id="KW-1185">Reference proteome</keyword>
<dbReference type="OrthoDB" id="9778331at2"/>
<evidence type="ECO:0000256" key="3">
    <source>
        <dbReference type="ARBA" id="ARBA00022475"/>
    </source>
</evidence>
<dbReference type="Pfam" id="PF20730">
    <property type="entry name" value="YetF_N"/>
    <property type="match status" value="1"/>
</dbReference>
<feature type="transmembrane region" description="Helical" evidence="7">
    <location>
        <begin position="60"/>
        <end position="80"/>
    </location>
</feature>
<evidence type="ECO:0000256" key="5">
    <source>
        <dbReference type="ARBA" id="ARBA00022989"/>
    </source>
</evidence>
<evidence type="ECO:0000256" key="7">
    <source>
        <dbReference type="SAM" id="Phobius"/>
    </source>
</evidence>
<comment type="caution">
    <text evidence="10">The sequence shown here is derived from an EMBL/GenBank/DDBJ whole genome shotgun (WGS) entry which is preliminary data.</text>
</comment>
<keyword evidence="6 7" id="KW-0472">Membrane</keyword>
<comment type="similarity">
    <text evidence="2">Belongs to the UPF0702 family.</text>
</comment>
<dbReference type="GO" id="GO:0005886">
    <property type="term" value="C:plasma membrane"/>
    <property type="evidence" value="ECO:0007669"/>
    <property type="project" value="UniProtKB-SubCell"/>
</dbReference>
<evidence type="ECO:0000259" key="9">
    <source>
        <dbReference type="Pfam" id="PF20730"/>
    </source>
</evidence>
<name>A0A0R1SC30_9LACO</name>
<keyword evidence="4 7" id="KW-0812">Transmembrane</keyword>
<dbReference type="Proteomes" id="UP000051647">
    <property type="component" value="Unassembled WGS sequence"/>
</dbReference>
<keyword evidence="3" id="KW-1003">Cell membrane</keyword>
<dbReference type="Pfam" id="PF04239">
    <property type="entry name" value="DUF421"/>
    <property type="match status" value="1"/>
</dbReference>
<dbReference type="STRING" id="1423815.FC27_GL000411"/>
<feature type="domain" description="YetF C-terminal" evidence="8">
    <location>
        <begin position="83"/>
        <end position="199"/>
    </location>
</feature>
<dbReference type="RefSeq" id="WP_010624365.1">
    <property type="nucleotide sequence ID" value="NZ_AZFA01000012.1"/>
</dbReference>
<dbReference type="PATRIC" id="fig|1423815.3.peg.418"/>
<gene>
    <name evidence="10" type="ORF">FC27_GL000411</name>
</gene>
<dbReference type="EMBL" id="AZFA01000012">
    <property type="protein sequence ID" value="KRL66673.1"/>
    <property type="molecule type" value="Genomic_DNA"/>
</dbReference>
<dbReference type="InterPro" id="IPR048454">
    <property type="entry name" value="YetF_N"/>
</dbReference>
<organism evidence="10 11">
    <name type="scientific">Companilactobacillus versmoldensis DSM 14857 = KCTC 3814</name>
    <dbReference type="NCBI Taxonomy" id="1423815"/>
    <lineage>
        <taxon>Bacteria</taxon>
        <taxon>Bacillati</taxon>
        <taxon>Bacillota</taxon>
        <taxon>Bacilli</taxon>
        <taxon>Lactobacillales</taxon>
        <taxon>Lactobacillaceae</taxon>
        <taxon>Companilactobacillus</taxon>
    </lineage>
</organism>
<sequence>MDLSYGDLALKFTVGFLFMVIQINLFGKSNLAPTNAIDQLQNYVLGGIVGGMIYNQSITLLQFTMVLVIWTLIVFIAKFLTSHSNIMKKIIDGTPSVIVTKGKIDVDLALKNGLTASDLAFKLRQAGVYDIREVKRAIFEQNGQLTIVMKNEENIKYPIVLDGKINEEELEILDKDEDWVEKKLDEKGLKVSEVFLANYINGKVIAYKY</sequence>
<dbReference type="InterPro" id="IPR023090">
    <property type="entry name" value="UPF0702_alpha/beta_dom_sf"/>
</dbReference>
<evidence type="ECO:0000313" key="10">
    <source>
        <dbReference type="EMBL" id="KRL66673.1"/>
    </source>
</evidence>
<evidence type="ECO:0000259" key="8">
    <source>
        <dbReference type="Pfam" id="PF04239"/>
    </source>
</evidence>
<dbReference type="eggNOG" id="COG2323">
    <property type="taxonomic scope" value="Bacteria"/>
</dbReference>
<evidence type="ECO:0000256" key="6">
    <source>
        <dbReference type="ARBA" id="ARBA00023136"/>
    </source>
</evidence>
<protein>
    <submittedName>
        <fullName evidence="10">Uncharacterized protein</fullName>
    </submittedName>
</protein>
<feature type="transmembrane region" description="Helical" evidence="7">
    <location>
        <begin position="9"/>
        <end position="27"/>
    </location>
</feature>
<evidence type="ECO:0000256" key="2">
    <source>
        <dbReference type="ARBA" id="ARBA00006448"/>
    </source>
</evidence>
<dbReference type="AlphaFoldDB" id="A0A0R1SC30"/>
<reference evidence="10 11" key="1">
    <citation type="journal article" date="2015" name="Genome Announc.">
        <title>Expanding the biotechnology potential of lactobacilli through comparative genomics of 213 strains and associated genera.</title>
        <authorList>
            <person name="Sun Z."/>
            <person name="Harris H.M."/>
            <person name="McCann A."/>
            <person name="Guo C."/>
            <person name="Argimon S."/>
            <person name="Zhang W."/>
            <person name="Yang X."/>
            <person name="Jeffery I.B."/>
            <person name="Cooney J.C."/>
            <person name="Kagawa T.F."/>
            <person name="Liu W."/>
            <person name="Song Y."/>
            <person name="Salvetti E."/>
            <person name="Wrobel A."/>
            <person name="Rasinkangas P."/>
            <person name="Parkhill J."/>
            <person name="Rea M.C."/>
            <person name="O'Sullivan O."/>
            <person name="Ritari J."/>
            <person name="Douillard F.P."/>
            <person name="Paul Ross R."/>
            <person name="Yang R."/>
            <person name="Briner A.E."/>
            <person name="Felis G.E."/>
            <person name="de Vos W.M."/>
            <person name="Barrangou R."/>
            <person name="Klaenhammer T.R."/>
            <person name="Caufield P.W."/>
            <person name="Cui Y."/>
            <person name="Zhang H."/>
            <person name="O'Toole P.W."/>
        </authorList>
    </citation>
    <scope>NUCLEOTIDE SEQUENCE [LARGE SCALE GENOMIC DNA]</scope>
    <source>
        <strain evidence="10 11">DSM 14857</strain>
    </source>
</reference>
<evidence type="ECO:0000256" key="1">
    <source>
        <dbReference type="ARBA" id="ARBA00004651"/>
    </source>
</evidence>
<comment type="subcellular location">
    <subcellularLocation>
        <location evidence="1">Cell membrane</location>
        <topology evidence="1">Multi-pass membrane protein</topology>
    </subcellularLocation>
</comment>